<accession>A0A951PUP5</accession>
<comment type="caution">
    <text evidence="1">The sequence shown here is derived from an EMBL/GenBank/DDBJ whole genome shotgun (WGS) entry which is preliminary data.</text>
</comment>
<dbReference type="AlphaFoldDB" id="A0A951PUP5"/>
<reference evidence="1" key="2">
    <citation type="journal article" date="2022" name="Microbiol. Resour. Announc.">
        <title>Metagenome Sequencing to Explore Phylogenomics of Terrestrial Cyanobacteria.</title>
        <authorList>
            <person name="Ward R.D."/>
            <person name="Stajich J.E."/>
            <person name="Johansen J.R."/>
            <person name="Huntemann M."/>
            <person name="Clum A."/>
            <person name="Foster B."/>
            <person name="Foster B."/>
            <person name="Roux S."/>
            <person name="Palaniappan K."/>
            <person name="Varghese N."/>
            <person name="Mukherjee S."/>
            <person name="Reddy T.B.K."/>
            <person name="Daum C."/>
            <person name="Copeland A."/>
            <person name="Chen I.A."/>
            <person name="Ivanova N.N."/>
            <person name="Kyrpides N.C."/>
            <person name="Shapiro N."/>
            <person name="Eloe-Fadrosh E.A."/>
            <person name="Pietrasiak N."/>
        </authorList>
    </citation>
    <scope>NUCLEOTIDE SEQUENCE</scope>
    <source>
        <strain evidence="1">CPER-KK1</strain>
    </source>
</reference>
<proteinExistence type="predicted"/>
<evidence type="ECO:0000313" key="2">
    <source>
        <dbReference type="Proteomes" id="UP000753908"/>
    </source>
</evidence>
<reference evidence="1" key="1">
    <citation type="submission" date="2021-05" db="EMBL/GenBank/DDBJ databases">
        <authorList>
            <person name="Pietrasiak N."/>
            <person name="Ward R."/>
            <person name="Stajich J.E."/>
            <person name="Kurbessoian T."/>
        </authorList>
    </citation>
    <scope>NUCLEOTIDE SEQUENCE</scope>
    <source>
        <strain evidence="1">CPER-KK1</strain>
    </source>
</reference>
<sequence>MLSSTSAFNLHVLLEQTETGRTLASIAELANCQVEADTRKEALQAIQELVSDRLSSVEVLPLEISLKEPVRENPWTEFIGMFEGDAEFAEMAAQWQAERDQDADDAI</sequence>
<evidence type="ECO:0008006" key="3">
    <source>
        <dbReference type="Google" id="ProtNLM"/>
    </source>
</evidence>
<dbReference type="EMBL" id="JAHHIF010000078">
    <property type="protein sequence ID" value="MBW4548978.1"/>
    <property type="molecule type" value="Genomic_DNA"/>
</dbReference>
<dbReference type="InterPro" id="IPR035069">
    <property type="entry name" value="TTHA1013/TTHA0281-like"/>
</dbReference>
<protein>
    <recommendedName>
        <fullName evidence="3">HicB-like antitoxin of toxin-antitoxin system domain-containing protein</fullName>
    </recommendedName>
</protein>
<dbReference type="SUPFAM" id="SSF143100">
    <property type="entry name" value="TTHA1013/TTHA0281-like"/>
    <property type="match status" value="1"/>
</dbReference>
<evidence type="ECO:0000313" key="1">
    <source>
        <dbReference type="EMBL" id="MBW4548978.1"/>
    </source>
</evidence>
<organism evidence="1 2">
    <name type="scientific">Symplocastrum torsivum CPER-KK1</name>
    <dbReference type="NCBI Taxonomy" id="450513"/>
    <lineage>
        <taxon>Bacteria</taxon>
        <taxon>Bacillati</taxon>
        <taxon>Cyanobacteriota</taxon>
        <taxon>Cyanophyceae</taxon>
        <taxon>Oscillatoriophycideae</taxon>
        <taxon>Oscillatoriales</taxon>
        <taxon>Microcoleaceae</taxon>
        <taxon>Symplocastrum</taxon>
    </lineage>
</organism>
<name>A0A951PUP5_9CYAN</name>
<gene>
    <name evidence="1" type="ORF">KME25_31925</name>
</gene>
<dbReference type="Gene3D" id="3.30.160.250">
    <property type="match status" value="1"/>
</dbReference>
<dbReference type="Proteomes" id="UP000753908">
    <property type="component" value="Unassembled WGS sequence"/>
</dbReference>